<dbReference type="AlphaFoldDB" id="A0A4C1V8N4"/>
<name>A0A4C1V8N4_EUMVA</name>
<protein>
    <submittedName>
        <fullName evidence="2">Uncharacterized protein</fullName>
    </submittedName>
</protein>
<comment type="caution">
    <text evidence="2">The sequence shown here is derived from an EMBL/GenBank/DDBJ whole genome shotgun (WGS) entry which is preliminary data.</text>
</comment>
<evidence type="ECO:0000256" key="1">
    <source>
        <dbReference type="SAM" id="MobiDB-lite"/>
    </source>
</evidence>
<accession>A0A4C1V8N4</accession>
<keyword evidence="3" id="KW-1185">Reference proteome</keyword>
<evidence type="ECO:0000313" key="2">
    <source>
        <dbReference type="EMBL" id="GBP34115.1"/>
    </source>
</evidence>
<organism evidence="2 3">
    <name type="scientific">Eumeta variegata</name>
    <name type="common">Bagworm moth</name>
    <name type="synonym">Eumeta japonica</name>
    <dbReference type="NCBI Taxonomy" id="151549"/>
    <lineage>
        <taxon>Eukaryota</taxon>
        <taxon>Metazoa</taxon>
        <taxon>Ecdysozoa</taxon>
        <taxon>Arthropoda</taxon>
        <taxon>Hexapoda</taxon>
        <taxon>Insecta</taxon>
        <taxon>Pterygota</taxon>
        <taxon>Neoptera</taxon>
        <taxon>Endopterygota</taxon>
        <taxon>Lepidoptera</taxon>
        <taxon>Glossata</taxon>
        <taxon>Ditrysia</taxon>
        <taxon>Tineoidea</taxon>
        <taxon>Psychidae</taxon>
        <taxon>Oiketicinae</taxon>
        <taxon>Eumeta</taxon>
    </lineage>
</organism>
<gene>
    <name evidence="2" type="ORF">EVAR_28249_1</name>
</gene>
<proteinExistence type="predicted"/>
<sequence length="76" mass="8345">MPHKMRQALDCLASSQLWEAQLPRVALCDFALVSRDVNKFQAHTGPRGDETPEEGDGISYPRTTDGTRTPLGCDGE</sequence>
<dbReference type="EMBL" id="BGZK01000284">
    <property type="protein sequence ID" value="GBP34115.1"/>
    <property type="molecule type" value="Genomic_DNA"/>
</dbReference>
<evidence type="ECO:0000313" key="3">
    <source>
        <dbReference type="Proteomes" id="UP000299102"/>
    </source>
</evidence>
<dbReference type="Proteomes" id="UP000299102">
    <property type="component" value="Unassembled WGS sequence"/>
</dbReference>
<feature type="region of interest" description="Disordered" evidence="1">
    <location>
        <begin position="41"/>
        <end position="76"/>
    </location>
</feature>
<reference evidence="2 3" key="1">
    <citation type="journal article" date="2019" name="Commun. Biol.">
        <title>The bagworm genome reveals a unique fibroin gene that provides high tensile strength.</title>
        <authorList>
            <person name="Kono N."/>
            <person name="Nakamura H."/>
            <person name="Ohtoshi R."/>
            <person name="Tomita M."/>
            <person name="Numata K."/>
            <person name="Arakawa K."/>
        </authorList>
    </citation>
    <scope>NUCLEOTIDE SEQUENCE [LARGE SCALE GENOMIC DNA]</scope>
</reference>